<sequence length="36" mass="4109">MMNQTLQLHNATLFLAGIPIFCKSCCVHVHWFSGFI</sequence>
<name>A0AAN3A929_BACO1</name>
<dbReference type="Proteomes" id="UP000005475">
    <property type="component" value="Unassembled WGS sequence"/>
</dbReference>
<accession>A0AAN3A929</accession>
<protein>
    <submittedName>
        <fullName evidence="2">Uncharacterized protein</fullName>
    </submittedName>
</protein>
<feature type="transmembrane region" description="Helical" evidence="1">
    <location>
        <begin position="12"/>
        <end position="33"/>
    </location>
</feature>
<dbReference type="EMBL" id="AAXF02000048">
    <property type="protein sequence ID" value="EDO11927.1"/>
    <property type="molecule type" value="Genomic_DNA"/>
</dbReference>
<evidence type="ECO:0000313" key="3">
    <source>
        <dbReference type="Proteomes" id="UP000005475"/>
    </source>
</evidence>
<reference evidence="2 3" key="1">
    <citation type="submission" date="2007-03" db="EMBL/GenBank/DDBJ databases">
        <authorList>
            <person name="Fulton L."/>
            <person name="Clifton S."/>
            <person name="Fulton B."/>
            <person name="Xu J."/>
            <person name="Minx P."/>
            <person name="Pepin K.H."/>
            <person name="Johnson M."/>
            <person name="Thiruvilangam P."/>
            <person name="Bhonagiri V."/>
            <person name="Nash W.E."/>
            <person name="Mardis E.R."/>
            <person name="Wilson R.K."/>
        </authorList>
    </citation>
    <scope>NUCLEOTIDE SEQUENCE [LARGE SCALE GENOMIC DNA]</scope>
    <source>
        <strain evidence="3">ATCC 8483 / DSM 1896 / JCM 5824 / BCRC 10623 / CCUG 4943 / NCTC 11153</strain>
    </source>
</reference>
<dbReference type="AlphaFoldDB" id="A0AAN3A929"/>
<organism evidence="2 3">
    <name type="scientific">Bacteroides ovatus (strain ATCC 8483 / DSM 1896 / JCM 5824 / BCRC 10623 / CCUG 4943 / NCTC 11153)</name>
    <dbReference type="NCBI Taxonomy" id="411476"/>
    <lineage>
        <taxon>Bacteria</taxon>
        <taxon>Pseudomonadati</taxon>
        <taxon>Bacteroidota</taxon>
        <taxon>Bacteroidia</taxon>
        <taxon>Bacteroidales</taxon>
        <taxon>Bacteroidaceae</taxon>
        <taxon>Bacteroides</taxon>
    </lineage>
</organism>
<comment type="caution">
    <text evidence="2">The sequence shown here is derived from an EMBL/GenBank/DDBJ whole genome shotgun (WGS) entry which is preliminary data.</text>
</comment>
<keyword evidence="1" id="KW-0812">Transmembrane</keyword>
<evidence type="ECO:0000256" key="1">
    <source>
        <dbReference type="SAM" id="Phobius"/>
    </source>
</evidence>
<gene>
    <name evidence="2" type="ORF">BACOVA_02427</name>
</gene>
<evidence type="ECO:0000313" key="2">
    <source>
        <dbReference type="EMBL" id="EDO11927.1"/>
    </source>
</evidence>
<reference evidence="3" key="2">
    <citation type="submission" date="2007-04" db="EMBL/GenBank/DDBJ databases">
        <title>Draft genome sequence of Bacteroides ovatus (ATCC 8483).</title>
        <authorList>
            <person name="Sudarsanam P."/>
            <person name="Ley R."/>
            <person name="Guruge J."/>
            <person name="Turnbaugh P.J."/>
            <person name="Mahowald M."/>
            <person name="Liep D."/>
            <person name="Gordon J."/>
        </authorList>
    </citation>
    <scope>NUCLEOTIDE SEQUENCE [LARGE SCALE GENOMIC DNA]</scope>
    <source>
        <strain evidence="3">ATCC 8483 / DSM 1896 / JCM 5824 / BCRC 10623 / CCUG 4943 / NCTC 11153</strain>
    </source>
</reference>
<keyword evidence="1" id="KW-0472">Membrane</keyword>
<proteinExistence type="predicted"/>
<keyword evidence="1" id="KW-1133">Transmembrane helix</keyword>